<dbReference type="Gene3D" id="1.10.10.60">
    <property type="entry name" value="Homeodomain-like"/>
    <property type="match status" value="1"/>
</dbReference>
<feature type="domain" description="RNA polymerase alpha subunit C-terminal" evidence="1">
    <location>
        <begin position="72"/>
        <end position="123"/>
    </location>
</feature>
<dbReference type="SUPFAM" id="SSF47789">
    <property type="entry name" value="C-terminal domain of RNA polymerase alpha subunit"/>
    <property type="match status" value="1"/>
</dbReference>
<dbReference type="GO" id="GO:0003677">
    <property type="term" value="F:DNA binding"/>
    <property type="evidence" value="ECO:0007669"/>
    <property type="project" value="InterPro"/>
</dbReference>
<gene>
    <name evidence="2" type="ORF">I6U51_18390</name>
</gene>
<comment type="caution">
    <text evidence="2">The sequence shown here is derived from an EMBL/GenBank/DDBJ whole genome shotgun (WGS) entry which is preliminary data.</text>
</comment>
<accession>A0A934HU82</accession>
<protein>
    <recommendedName>
        <fullName evidence="1">RNA polymerase alpha subunit C-terminal domain-containing protein</fullName>
    </recommendedName>
</protein>
<evidence type="ECO:0000313" key="3">
    <source>
        <dbReference type="Proteomes" id="UP000622687"/>
    </source>
</evidence>
<dbReference type="AlphaFoldDB" id="A0A934HU82"/>
<reference evidence="2" key="1">
    <citation type="submission" date="2020-12" db="EMBL/GenBank/DDBJ databases">
        <title>Clostridium thailandense sp. nov., a novel acetogenic bacterium isolated from peat land soil in Thailand.</title>
        <authorList>
            <person name="Chaikitkaew S."/>
            <person name="Birkeland N.K."/>
        </authorList>
    </citation>
    <scope>NUCLEOTIDE SEQUENCE</scope>
    <source>
        <strain evidence="2">DSM 17425</strain>
    </source>
</reference>
<evidence type="ECO:0000259" key="1">
    <source>
        <dbReference type="Pfam" id="PF03118"/>
    </source>
</evidence>
<dbReference type="GO" id="GO:0006351">
    <property type="term" value="P:DNA-templated transcription"/>
    <property type="evidence" value="ECO:0007669"/>
    <property type="project" value="InterPro"/>
</dbReference>
<proteinExistence type="predicted"/>
<dbReference type="InterPro" id="IPR009057">
    <property type="entry name" value="Homeodomain-like_sf"/>
</dbReference>
<name>A0A934HU82_9CLOT</name>
<dbReference type="InterPro" id="IPR011260">
    <property type="entry name" value="RNAP_asu_C"/>
</dbReference>
<evidence type="ECO:0000313" key="2">
    <source>
        <dbReference type="EMBL" id="MBI6874641.1"/>
    </source>
</evidence>
<dbReference type="EMBL" id="JAEEGB010000029">
    <property type="protein sequence ID" value="MBI6874641.1"/>
    <property type="molecule type" value="Genomic_DNA"/>
</dbReference>
<dbReference type="GO" id="GO:0003899">
    <property type="term" value="F:DNA-directed RNA polymerase activity"/>
    <property type="evidence" value="ECO:0007669"/>
    <property type="project" value="InterPro"/>
</dbReference>
<keyword evidence="3" id="KW-1185">Reference proteome</keyword>
<sequence length="246" mass="29555">MTNYSTRDLEIIEKAKSGTKYSELAKEYNMSYSRIAYIIEKHKKFKAYCNEMESLESKNEINQETKLYDLSKLLKFDTRCINALNEKNIRSIDELLVLTEEDIYTIRSIGKTSRNHIKQCMNEYKERNGKQLSMFKRDNNKKETTENVDERKSKIEKSINIPPVNIKVDREYIYNLVKAVDNRQIDLRYLHTEIVREFDRIENINKELLQTLINLQHSRNMPWEDGQGRYKIEMERKLEEILNMYK</sequence>
<organism evidence="2 3">
    <name type="scientific">Clostridium aciditolerans</name>
    <dbReference type="NCBI Taxonomy" id="339861"/>
    <lineage>
        <taxon>Bacteria</taxon>
        <taxon>Bacillati</taxon>
        <taxon>Bacillota</taxon>
        <taxon>Clostridia</taxon>
        <taxon>Eubacteriales</taxon>
        <taxon>Clostridiaceae</taxon>
        <taxon>Clostridium</taxon>
    </lineage>
</organism>
<dbReference type="Gene3D" id="1.10.150.20">
    <property type="entry name" value="5' to 3' exonuclease, C-terminal subdomain"/>
    <property type="match status" value="1"/>
</dbReference>
<dbReference type="RefSeq" id="WP_211144026.1">
    <property type="nucleotide sequence ID" value="NZ_JAEEGB010000029.1"/>
</dbReference>
<dbReference type="Proteomes" id="UP000622687">
    <property type="component" value="Unassembled WGS sequence"/>
</dbReference>
<dbReference type="Pfam" id="PF03118">
    <property type="entry name" value="RNA_pol_A_CTD"/>
    <property type="match status" value="1"/>
</dbReference>
<dbReference type="SUPFAM" id="SSF46689">
    <property type="entry name" value="Homeodomain-like"/>
    <property type="match status" value="1"/>
</dbReference>